<protein>
    <submittedName>
        <fullName evidence="9">Multidrug transporter subunit MdtD</fullName>
    </submittedName>
</protein>
<keyword evidence="4 7" id="KW-0812">Transmembrane</keyword>
<dbReference type="PRINTS" id="PR01036">
    <property type="entry name" value="TCRTETB"/>
</dbReference>
<feature type="transmembrane region" description="Helical" evidence="7">
    <location>
        <begin position="196"/>
        <end position="217"/>
    </location>
</feature>
<evidence type="ECO:0000256" key="4">
    <source>
        <dbReference type="ARBA" id="ARBA00022692"/>
    </source>
</evidence>
<feature type="transmembrane region" description="Helical" evidence="7">
    <location>
        <begin position="75"/>
        <end position="95"/>
    </location>
</feature>
<dbReference type="Gene3D" id="1.20.1720.10">
    <property type="entry name" value="Multidrug resistance protein D"/>
    <property type="match status" value="1"/>
</dbReference>
<dbReference type="PROSITE" id="PS50850">
    <property type="entry name" value="MFS"/>
    <property type="match status" value="1"/>
</dbReference>
<dbReference type="InterPro" id="IPR020846">
    <property type="entry name" value="MFS_dom"/>
</dbReference>
<evidence type="ECO:0000256" key="2">
    <source>
        <dbReference type="ARBA" id="ARBA00022448"/>
    </source>
</evidence>
<gene>
    <name evidence="9" type="primary">mdtD</name>
    <name evidence="9" type="ORF">IHE29_15460</name>
</gene>
<dbReference type="RefSeq" id="WP_338911188.1">
    <property type="nucleotide sequence ID" value="NZ_CP062176.1"/>
</dbReference>
<organism evidence="9 10">
    <name type="scientific">Mycetohabitans rhizoxinica</name>
    <dbReference type="NCBI Taxonomy" id="412963"/>
    <lineage>
        <taxon>Bacteria</taxon>
        <taxon>Pseudomonadati</taxon>
        <taxon>Pseudomonadota</taxon>
        <taxon>Betaproteobacteria</taxon>
        <taxon>Burkholderiales</taxon>
        <taxon>Burkholderiaceae</taxon>
        <taxon>Mycetohabitans</taxon>
    </lineage>
</organism>
<evidence type="ECO:0000256" key="7">
    <source>
        <dbReference type="SAM" id="Phobius"/>
    </source>
</evidence>
<evidence type="ECO:0000256" key="6">
    <source>
        <dbReference type="ARBA" id="ARBA00023136"/>
    </source>
</evidence>
<keyword evidence="10" id="KW-1185">Reference proteome</keyword>
<feature type="transmembrane region" description="Helical" evidence="7">
    <location>
        <begin position="264"/>
        <end position="286"/>
    </location>
</feature>
<feature type="transmembrane region" description="Helical" evidence="7">
    <location>
        <begin position="359"/>
        <end position="378"/>
    </location>
</feature>
<feature type="transmembrane region" description="Helical" evidence="7">
    <location>
        <begin position="328"/>
        <end position="347"/>
    </location>
</feature>
<evidence type="ECO:0000313" key="10">
    <source>
        <dbReference type="Proteomes" id="UP001493153"/>
    </source>
</evidence>
<sequence length="476" mass="50662">MKKQKALSGLLWIVGLGFFMQTLDATILNTALPAMASHLNKNPLHMQSIVLAYSLTVVMLIPASGWLADRFGTRSVFLTAIALFTIGSMGCAASRSLDELVIARIVQGLGGGVLLPAGRLAIMRTFPSSQYVQALGFVAIPGLVGAILGPTLGGWIVSIASWRWIFVMNVPIGIVILIASRIVMSNIKLPVHRFDLKGYLLFAVCVLAFSLSLNGLADDNLPNTIVVTLLGVSLAAFAAYGWHAMRTNHPIFSLSLLDIRTYRVGLVGSLVARLGGDALPYLIPLLLQLGLGYPPHEAGMMMLPVAVAAMGAKRFIAPLITCYGYRRVLVGNSLLVGALIASFALVSTEQPAELRMIQLLAFGAFYSIQTTAMNALTLKDLVGHGASSGNALFSTVQMLAMSLSVTVASVLLIFFQSLFPIDTGTDSLPIFRATFICIGLVTAGSGWIFWQLASKASGRDHECSATGESIKETSTV</sequence>
<evidence type="ECO:0000256" key="1">
    <source>
        <dbReference type="ARBA" id="ARBA00004651"/>
    </source>
</evidence>
<feature type="transmembrane region" description="Helical" evidence="7">
    <location>
        <begin position="399"/>
        <end position="418"/>
    </location>
</feature>
<comment type="subcellular location">
    <subcellularLocation>
        <location evidence="1">Cell membrane</location>
        <topology evidence="1">Multi-pass membrane protein</topology>
    </subcellularLocation>
</comment>
<keyword evidence="5 7" id="KW-1133">Transmembrane helix</keyword>
<evidence type="ECO:0000259" key="8">
    <source>
        <dbReference type="PROSITE" id="PS50850"/>
    </source>
</evidence>
<feature type="transmembrane region" description="Helical" evidence="7">
    <location>
        <begin position="134"/>
        <end position="156"/>
    </location>
</feature>
<keyword evidence="2" id="KW-0813">Transport</keyword>
<dbReference type="Gene3D" id="1.20.1250.20">
    <property type="entry name" value="MFS general substrate transporter like domains"/>
    <property type="match status" value="1"/>
</dbReference>
<feature type="transmembrane region" description="Helical" evidence="7">
    <location>
        <begin position="49"/>
        <end position="68"/>
    </location>
</feature>
<feature type="domain" description="Major facilitator superfamily (MFS) profile" evidence="8">
    <location>
        <begin position="10"/>
        <end position="457"/>
    </location>
</feature>
<feature type="transmembrane region" description="Helical" evidence="7">
    <location>
        <begin position="223"/>
        <end position="243"/>
    </location>
</feature>
<reference evidence="9 10" key="1">
    <citation type="submission" date="2020-09" db="EMBL/GenBank/DDBJ databases">
        <title>Genome sequences of Mycetohabitans spp.</title>
        <authorList>
            <person name="Carter M.E."/>
            <person name="Carpenter S.C.D."/>
            <person name="Bogdanove A.J."/>
        </authorList>
    </citation>
    <scope>NUCLEOTIDE SEQUENCE [LARGE SCALE GENOMIC DNA]</scope>
    <source>
        <strain evidence="9 10">B12</strain>
    </source>
</reference>
<keyword evidence="3" id="KW-1003">Cell membrane</keyword>
<feature type="transmembrane region" description="Helical" evidence="7">
    <location>
        <begin position="430"/>
        <end position="450"/>
    </location>
</feature>
<proteinExistence type="predicted"/>
<name>A0ABZ2Q3P3_9BURK</name>
<dbReference type="InterPro" id="IPR036259">
    <property type="entry name" value="MFS_trans_sf"/>
</dbReference>
<evidence type="ECO:0000256" key="3">
    <source>
        <dbReference type="ARBA" id="ARBA00022475"/>
    </source>
</evidence>
<dbReference type="NCBIfam" id="NF007799">
    <property type="entry name" value="PRK10504.1"/>
    <property type="match status" value="1"/>
</dbReference>
<dbReference type="PANTHER" id="PTHR42718:SF46">
    <property type="entry name" value="BLR6921 PROTEIN"/>
    <property type="match status" value="1"/>
</dbReference>
<evidence type="ECO:0000313" key="9">
    <source>
        <dbReference type="EMBL" id="WXK40581.1"/>
    </source>
</evidence>
<dbReference type="InterPro" id="IPR011701">
    <property type="entry name" value="MFS"/>
</dbReference>
<feature type="transmembrane region" description="Helical" evidence="7">
    <location>
        <begin position="101"/>
        <end position="122"/>
    </location>
</feature>
<dbReference type="PANTHER" id="PTHR42718">
    <property type="entry name" value="MAJOR FACILITATOR SUPERFAMILY MULTIDRUG TRANSPORTER MFSC"/>
    <property type="match status" value="1"/>
</dbReference>
<feature type="transmembrane region" description="Helical" evidence="7">
    <location>
        <begin position="162"/>
        <end position="184"/>
    </location>
</feature>
<evidence type="ECO:0000256" key="5">
    <source>
        <dbReference type="ARBA" id="ARBA00022989"/>
    </source>
</evidence>
<dbReference type="Proteomes" id="UP001493153">
    <property type="component" value="Chromosome"/>
</dbReference>
<dbReference type="SUPFAM" id="SSF103473">
    <property type="entry name" value="MFS general substrate transporter"/>
    <property type="match status" value="1"/>
</dbReference>
<dbReference type="EMBL" id="CP062176">
    <property type="protein sequence ID" value="WXK40581.1"/>
    <property type="molecule type" value="Genomic_DNA"/>
</dbReference>
<keyword evidence="6 7" id="KW-0472">Membrane</keyword>
<accession>A0ABZ2Q3P3</accession>
<feature type="transmembrane region" description="Helical" evidence="7">
    <location>
        <begin position="298"/>
        <end position="316"/>
    </location>
</feature>
<dbReference type="Pfam" id="PF07690">
    <property type="entry name" value="MFS_1"/>
    <property type="match status" value="1"/>
</dbReference>